<evidence type="ECO:0000256" key="1">
    <source>
        <dbReference type="ARBA" id="ARBA00002233"/>
    </source>
</evidence>
<dbReference type="GO" id="GO:0007606">
    <property type="term" value="P:sensory perception of chemical stimulus"/>
    <property type="evidence" value="ECO:0007669"/>
    <property type="project" value="UniProtKB-ARBA"/>
</dbReference>
<keyword evidence="12" id="KW-0325">Glycoprotein</keyword>
<feature type="transmembrane region" description="Helical" evidence="14">
    <location>
        <begin position="181"/>
        <end position="210"/>
    </location>
</feature>
<dbReference type="EMBL" id="CH474088">
    <property type="protein sequence ID" value="EDL86639.1"/>
    <property type="molecule type" value="Genomic_DNA"/>
</dbReference>
<dbReference type="FunFam" id="1.20.1070.10:FF:000051">
    <property type="entry name" value="Vomeronasal type-1 receptor"/>
    <property type="match status" value="1"/>
</dbReference>
<dbReference type="SMR" id="A6KQG2"/>
<feature type="transmembrane region" description="Helical" evidence="14">
    <location>
        <begin position="12"/>
        <end position="35"/>
    </location>
</feature>
<dbReference type="AlphaFoldDB" id="A6KQG2"/>
<evidence type="ECO:0000256" key="14">
    <source>
        <dbReference type="RuleBase" id="RU364061"/>
    </source>
</evidence>
<dbReference type="PROSITE" id="PS50262">
    <property type="entry name" value="G_PROTEIN_RECEP_F1_2"/>
    <property type="match status" value="1"/>
</dbReference>
<reference evidence="16" key="1">
    <citation type="journal article" date="2005" name="Genome Res.">
        <title>Gene and alternative splicing annotation with AIR.</title>
        <authorList>
            <person name="Florea L."/>
            <person name="Di Francesco V."/>
            <person name="Miller J."/>
            <person name="Turner R."/>
            <person name="Yao A."/>
            <person name="Harris M."/>
            <person name="Walenz B."/>
            <person name="Mobarry C."/>
            <person name="Merkulov G.V."/>
            <person name="Charlab R."/>
            <person name="Dew I."/>
            <person name="Deng Z."/>
            <person name="Istrail S."/>
            <person name="Li P."/>
            <person name="Sutton G."/>
        </authorList>
    </citation>
    <scope>NUCLEOTIDE SEQUENCE</scope>
    <source>
        <strain evidence="16">BN</strain>
    </source>
</reference>
<keyword evidence="4 14" id="KW-1003">Cell membrane</keyword>
<evidence type="ECO:0000313" key="17">
    <source>
        <dbReference type="RGD" id="1305257"/>
    </source>
</evidence>
<keyword evidence="10" id="KW-1015">Disulfide bond</keyword>
<keyword evidence="8 14" id="KW-0297">G-protein coupled receptor</keyword>
<evidence type="ECO:0000256" key="2">
    <source>
        <dbReference type="ARBA" id="ARBA00004651"/>
    </source>
</evidence>
<reference evidence="16" key="2">
    <citation type="submission" date="2005-09" db="EMBL/GenBank/DDBJ databases">
        <authorList>
            <person name="Mural R.J."/>
            <person name="Li P.W."/>
            <person name="Adams M.D."/>
            <person name="Amanatides P.G."/>
            <person name="Baden-Tillson H."/>
            <person name="Barnstead M."/>
            <person name="Chin S.H."/>
            <person name="Dew I."/>
            <person name="Evans C.A."/>
            <person name="Ferriera S."/>
            <person name="Flanigan M."/>
            <person name="Fosler C."/>
            <person name="Glodek A."/>
            <person name="Gu Z."/>
            <person name="Holt R.A."/>
            <person name="Jennings D."/>
            <person name="Kraft C.L."/>
            <person name="Lu F."/>
            <person name="Nguyen T."/>
            <person name="Nusskern D.R."/>
            <person name="Pfannkoch C.M."/>
            <person name="Sitter C."/>
            <person name="Sutton G.G."/>
            <person name="Venter J.C."/>
            <person name="Wang Z."/>
            <person name="Woodage T."/>
            <person name="Zheng X.H."/>
            <person name="Zhong F."/>
        </authorList>
    </citation>
    <scope>NUCLEOTIDE SEQUENCE</scope>
    <source>
        <strain evidence="16">BN</strain>
    </source>
</reference>
<dbReference type="PRINTS" id="PR01534">
    <property type="entry name" value="VOMERONASL1R"/>
</dbReference>
<organism evidence="16">
    <name type="scientific">Rattus norvegicus</name>
    <name type="common">Rat</name>
    <dbReference type="NCBI Taxonomy" id="10116"/>
    <lineage>
        <taxon>Eukaryota</taxon>
        <taxon>Metazoa</taxon>
        <taxon>Chordata</taxon>
        <taxon>Craniata</taxon>
        <taxon>Vertebrata</taxon>
        <taxon>Euteleostomi</taxon>
        <taxon>Mammalia</taxon>
        <taxon>Eutheria</taxon>
        <taxon>Euarchontoglires</taxon>
        <taxon>Glires</taxon>
        <taxon>Rodentia</taxon>
        <taxon>Myomorpha</taxon>
        <taxon>Muroidea</taxon>
        <taxon>Muridae</taxon>
        <taxon>Murinae</taxon>
        <taxon>Rattus</taxon>
    </lineage>
</organism>
<evidence type="ECO:0000256" key="10">
    <source>
        <dbReference type="ARBA" id="ARBA00023157"/>
    </source>
</evidence>
<dbReference type="InterPro" id="IPR004072">
    <property type="entry name" value="Vmron_rcpt_1"/>
</dbReference>
<evidence type="ECO:0000256" key="11">
    <source>
        <dbReference type="ARBA" id="ARBA00023170"/>
    </source>
</evidence>
<dbReference type="RefSeq" id="NP_001395757.1">
    <property type="nucleotide sequence ID" value="NM_001408828.1"/>
</dbReference>
<feature type="transmembrane region" description="Helical" evidence="14">
    <location>
        <begin position="85"/>
        <end position="107"/>
    </location>
</feature>
<evidence type="ECO:0000256" key="5">
    <source>
        <dbReference type="ARBA" id="ARBA00022507"/>
    </source>
</evidence>
<dbReference type="InterPro" id="IPR017452">
    <property type="entry name" value="GPCR_Rhodpsn_7TM"/>
</dbReference>
<keyword evidence="6 14" id="KW-0812">Transmembrane</keyword>
<dbReference type="OMA" id="ACFPIIS"/>
<dbReference type="GO" id="GO:0005886">
    <property type="term" value="C:plasma membrane"/>
    <property type="evidence" value="ECO:0007669"/>
    <property type="project" value="UniProtKB-SubCell"/>
</dbReference>
<dbReference type="RGD" id="1305257">
    <property type="gene designation" value="Vom1r108"/>
</dbReference>
<dbReference type="KEGG" id="rno:299649"/>
<dbReference type="AGR" id="RGD:1305257"/>
<dbReference type="SUPFAM" id="SSF81321">
    <property type="entry name" value="Family A G protein-coupled receptor-like"/>
    <property type="match status" value="1"/>
</dbReference>
<comment type="subcellular location">
    <subcellularLocation>
        <location evidence="2 14">Cell membrane</location>
        <topology evidence="2 14">Multi-pass membrane protein</topology>
    </subcellularLocation>
</comment>
<comment type="function">
    <text evidence="1">Putative pheromone receptor implicated in the regulation of social as well as reproductive behavior.</text>
</comment>
<evidence type="ECO:0000256" key="9">
    <source>
        <dbReference type="ARBA" id="ARBA00023136"/>
    </source>
</evidence>
<evidence type="ECO:0000259" key="15">
    <source>
        <dbReference type="PROSITE" id="PS50262"/>
    </source>
</evidence>
<sequence length="306" mass="34475">MRMASGHFAMGIFLFSQITLGMLGNSSILFHYIFLMFTRKHLMPKDLILKHLTFANSLSIISRGIPRAMSDCGFKYFLDDIGCKLIVYICRITRGMSLYAMCLLSCFQAITINQSNSKCLTLKHRTTKYIGSCCSVSWLVQLFLNILTPTRVSGPIYNKNVTNMMSYGYCSWIASGNMATAVYVLLLCFSDAVCLGLMACSSVSMVSILYRHKRQVKHIHSAQHLIKDSPEDRATQTILILMCTFVLSYSFSSIVVIFTTYSKYPMLWGVSVITFVEICFPIFCPFVIISNMNTISSPFLPCFGKP</sequence>
<dbReference type="Proteomes" id="UP000234681">
    <property type="component" value="Chromosome 7"/>
</dbReference>
<keyword evidence="5 14" id="KW-0589">Pheromone response</keyword>
<feature type="transmembrane region" description="Helical" evidence="14">
    <location>
        <begin position="238"/>
        <end position="261"/>
    </location>
</feature>
<evidence type="ECO:0000256" key="8">
    <source>
        <dbReference type="ARBA" id="ARBA00023040"/>
    </source>
</evidence>
<dbReference type="Pfam" id="PF03402">
    <property type="entry name" value="V1R"/>
    <property type="match status" value="1"/>
</dbReference>
<keyword evidence="9 14" id="KW-0472">Membrane</keyword>
<accession>A6KQG2</accession>
<feature type="domain" description="G-protein coupled receptors family 1 profile" evidence="15">
    <location>
        <begin position="26"/>
        <end position="301"/>
    </location>
</feature>
<evidence type="ECO:0000256" key="13">
    <source>
        <dbReference type="ARBA" id="ARBA00023224"/>
    </source>
</evidence>
<comment type="similarity">
    <text evidence="3 14">Belongs to the G-protein coupled receptor 1 family.</text>
</comment>
<dbReference type="GO" id="GO:0016503">
    <property type="term" value="F:pheromone receptor activity"/>
    <property type="evidence" value="ECO:0007669"/>
    <property type="project" value="InterPro"/>
</dbReference>
<evidence type="ECO:0000256" key="3">
    <source>
        <dbReference type="ARBA" id="ARBA00010663"/>
    </source>
</evidence>
<feature type="transmembrane region" description="Helical" evidence="14">
    <location>
        <begin position="267"/>
        <end position="289"/>
    </location>
</feature>
<gene>
    <name evidence="17" type="primary">Vom1r108</name>
    <name evidence="16" type="synonym">V1rg6</name>
    <name evidence="16" type="ORF">rCG_37558</name>
</gene>
<evidence type="ECO:0000256" key="12">
    <source>
        <dbReference type="ARBA" id="ARBA00023180"/>
    </source>
</evidence>
<name>A6KQG2_RAT</name>
<evidence type="ECO:0000256" key="6">
    <source>
        <dbReference type="ARBA" id="ARBA00022692"/>
    </source>
</evidence>
<dbReference type="Gene3D" id="1.20.1070.10">
    <property type="entry name" value="Rhodopsin 7-helix transmembrane proteins"/>
    <property type="match status" value="1"/>
</dbReference>
<dbReference type="PANTHER" id="PTHR24062">
    <property type="entry name" value="VOMERONASAL TYPE-1 RECEPTOR"/>
    <property type="match status" value="1"/>
</dbReference>
<dbReference type="GO" id="GO:0019236">
    <property type="term" value="P:response to pheromone"/>
    <property type="evidence" value="ECO:0007669"/>
    <property type="project" value="UniProtKB-KW"/>
</dbReference>
<evidence type="ECO:0000256" key="7">
    <source>
        <dbReference type="ARBA" id="ARBA00022989"/>
    </source>
</evidence>
<keyword evidence="11 14" id="KW-0675">Receptor</keyword>
<proteinExistence type="inferred from homology"/>
<keyword evidence="13 14" id="KW-0807">Transducer</keyword>
<keyword evidence="7 14" id="KW-1133">Transmembrane helix</keyword>
<dbReference type="GeneID" id="299649"/>
<protein>
    <recommendedName>
        <fullName evidence="14">Vomeronasal type-1 receptor</fullName>
    </recommendedName>
</protein>
<evidence type="ECO:0000313" key="16">
    <source>
        <dbReference type="EMBL" id="EDL86639.1"/>
    </source>
</evidence>
<feature type="transmembrane region" description="Helical" evidence="14">
    <location>
        <begin position="128"/>
        <end position="147"/>
    </location>
</feature>
<dbReference type="CTD" id="299649"/>
<evidence type="ECO:0000256" key="4">
    <source>
        <dbReference type="ARBA" id="ARBA00022475"/>
    </source>
</evidence>